<protein>
    <submittedName>
        <fullName evidence="3">Beta-glucanase</fullName>
    </submittedName>
</protein>
<feature type="domain" description="GH16" evidence="2">
    <location>
        <begin position="148"/>
        <end position="395"/>
    </location>
</feature>
<dbReference type="EMBL" id="AMCI01000818">
    <property type="protein sequence ID" value="EJX07678.1"/>
    <property type="molecule type" value="Genomic_DNA"/>
</dbReference>
<proteinExistence type="inferred from homology"/>
<dbReference type="AlphaFoldDB" id="J9GX90"/>
<dbReference type="SUPFAM" id="SSF49899">
    <property type="entry name" value="Concanavalin A-like lectins/glucanases"/>
    <property type="match status" value="1"/>
</dbReference>
<evidence type="ECO:0000259" key="2">
    <source>
        <dbReference type="PROSITE" id="PS51762"/>
    </source>
</evidence>
<dbReference type="PROSITE" id="PS51762">
    <property type="entry name" value="GH16_2"/>
    <property type="match status" value="1"/>
</dbReference>
<dbReference type="PANTHER" id="PTHR10963">
    <property type="entry name" value="GLYCOSYL HYDROLASE-RELATED"/>
    <property type="match status" value="1"/>
</dbReference>
<comment type="similarity">
    <text evidence="1">Belongs to the glycosyl hydrolase 16 family.</text>
</comment>
<dbReference type="CDD" id="cd08023">
    <property type="entry name" value="GH16_laminarinase_like"/>
    <property type="match status" value="1"/>
</dbReference>
<dbReference type="Gene3D" id="2.60.120.200">
    <property type="match status" value="1"/>
</dbReference>
<organism evidence="3">
    <name type="scientific">gut metagenome</name>
    <dbReference type="NCBI Taxonomy" id="749906"/>
    <lineage>
        <taxon>unclassified sequences</taxon>
        <taxon>metagenomes</taxon>
        <taxon>organismal metagenomes</taxon>
    </lineage>
</organism>
<gene>
    <name evidence="3" type="ORF">EVA_04208</name>
</gene>
<evidence type="ECO:0000313" key="3">
    <source>
        <dbReference type="EMBL" id="EJX07678.1"/>
    </source>
</evidence>
<dbReference type="GO" id="GO:0004553">
    <property type="term" value="F:hydrolase activity, hydrolyzing O-glycosyl compounds"/>
    <property type="evidence" value="ECO:0007669"/>
    <property type="project" value="InterPro"/>
</dbReference>
<name>J9GX90_9ZZZZ</name>
<dbReference type="InterPro" id="IPR000757">
    <property type="entry name" value="Beta-glucanase-like"/>
</dbReference>
<comment type="caution">
    <text evidence="3">The sequence shown here is derived from an EMBL/GenBank/DDBJ whole genome shotgun (WGS) entry which is preliminary data.</text>
</comment>
<dbReference type="Pfam" id="PF00722">
    <property type="entry name" value="Glyco_hydro_16"/>
    <property type="match status" value="1"/>
</dbReference>
<reference evidence="3" key="1">
    <citation type="journal article" date="2012" name="PLoS ONE">
        <title>Gene sets for utilization of primary and secondary nutrition supplies in the distal gut of endangered iberian lynx.</title>
        <authorList>
            <person name="Alcaide M."/>
            <person name="Messina E."/>
            <person name="Richter M."/>
            <person name="Bargiela R."/>
            <person name="Peplies J."/>
            <person name="Huws S.A."/>
            <person name="Newbold C.J."/>
            <person name="Golyshin P.N."/>
            <person name="Simon M.A."/>
            <person name="Lopez G."/>
            <person name="Yakimov M.M."/>
            <person name="Ferrer M."/>
        </authorList>
    </citation>
    <scope>NUCLEOTIDE SEQUENCE</scope>
</reference>
<sequence length="395" mass="44938">MKNTKMIYGLLMAASLWACSEDEFTPQDTIDYPMATDGVQIPLGNFKVILADSSVMVPSFTYQEDGTYLAQFPGIDYSEKIIDAHYLLPEGVSISPKIPTRKDSIVQVAYGKEEKVRQLWEQRTTYTLTKTDNTTCQLTFLLNDFIGKTADENPEPGIDEPGTLFIDLFNSDQAIPDESVWKLCTFAKNAWAQHFEHVKGYETVRLDKGCLKLTVKKDGEHYKNGGIRTKQVFPINTRVEVRAKLTKQVRGGFPAIWQMPNAGPWPVTGEIDIMEWMQGNPEQIYQTIHYDPSGTGKDQSKTKAPRISVTEWHTYAADRTEEAVIFYVDGEEIWRFKNPHSANWMDYPFTKNDFDLILNFSLGGMLNGHPTWPGLIHDEDLPGEMWVDWVKVSAL</sequence>
<dbReference type="InterPro" id="IPR050546">
    <property type="entry name" value="Glycosyl_Hydrlase_16"/>
</dbReference>
<dbReference type="InterPro" id="IPR013320">
    <property type="entry name" value="ConA-like_dom_sf"/>
</dbReference>
<dbReference type="PANTHER" id="PTHR10963:SF55">
    <property type="entry name" value="GLYCOSIDE HYDROLASE FAMILY 16 PROTEIN"/>
    <property type="match status" value="1"/>
</dbReference>
<dbReference type="GO" id="GO:0005975">
    <property type="term" value="P:carbohydrate metabolic process"/>
    <property type="evidence" value="ECO:0007669"/>
    <property type="project" value="InterPro"/>
</dbReference>
<evidence type="ECO:0000256" key="1">
    <source>
        <dbReference type="ARBA" id="ARBA00006865"/>
    </source>
</evidence>
<accession>J9GX90</accession>